<accession>A0A562SUF7</accession>
<name>A0A562SUF7_9HYPH</name>
<dbReference type="EMBL" id="VLLF01000007">
    <property type="protein sequence ID" value="TWI84584.1"/>
    <property type="molecule type" value="Genomic_DNA"/>
</dbReference>
<feature type="chain" id="PRO_5022177911" evidence="1">
    <location>
        <begin position="23"/>
        <end position="257"/>
    </location>
</feature>
<proteinExistence type="predicted"/>
<dbReference type="Gene3D" id="3.40.190.10">
    <property type="entry name" value="Periplasmic binding protein-like II"/>
    <property type="match status" value="2"/>
</dbReference>
<sequence>MTLMNSVFSAVAFAALTIPASADQITVLAGDLPPMFLADGQGREAEIIKKTLEKCGHEVTFEIQPFTRHWESFKSGAGDAVATVPVGMPVGGAESNVYIRYQNGVSFLTGAGTEYNGLEDLAGKKVIAFKGAGSIIPGLSEHTGSFDDYREVTDQITQSRSLFGGRVDAIIGDGMLFAEYNRQLQGQADLRFDPNQPVTFKAVFESSPYAMVFRDPQHTEDFNRCFSELDADGTIAKINTAWVDKYRDSLGESYLGY</sequence>
<gene>
    <name evidence="3" type="ORF">JM93_02916</name>
</gene>
<evidence type="ECO:0000256" key="1">
    <source>
        <dbReference type="SAM" id="SignalP"/>
    </source>
</evidence>
<organism evidence="3 4">
    <name type="scientific">Roseibium hamelinense</name>
    <dbReference type="NCBI Taxonomy" id="150831"/>
    <lineage>
        <taxon>Bacteria</taxon>
        <taxon>Pseudomonadati</taxon>
        <taxon>Pseudomonadota</taxon>
        <taxon>Alphaproteobacteria</taxon>
        <taxon>Hyphomicrobiales</taxon>
        <taxon>Stappiaceae</taxon>
        <taxon>Roseibium</taxon>
    </lineage>
</organism>
<dbReference type="AlphaFoldDB" id="A0A562SUF7"/>
<feature type="domain" description="Solute-binding protein family 3/N-terminal" evidence="2">
    <location>
        <begin position="24"/>
        <end position="246"/>
    </location>
</feature>
<dbReference type="RefSeq" id="WP_208995188.1">
    <property type="nucleotide sequence ID" value="NZ_SMLY01000061.1"/>
</dbReference>
<dbReference type="Proteomes" id="UP000320593">
    <property type="component" value="Unassembled WGS sequence"/>
</dbReference>
<evidence type="ECO:0000313" key="3">
    <source>
        <dbReference type="EMBL" id="TWI84584.1"/>
    </source>
</evidence>
<evidence type="ECO:0000259" key="2">
    <source>
        <dbReference type="SMART" id="SM00062"/>
    </source>
</evidence>
<keyword evidence="1" id="KW-0732">Signal</keyword>
<keyword evidence="4" id="KW-1185">Reference proteome</keyword>
<dbReference type="InterPro" id="IPR001638">
    <property type="entry name" value="Solute-binding_3/MltF_N"/>
</dbReference>
<dbReference type="SUPFAM" id="SSF53850">
    <property type="entry name" value="Periplasmic binding protein-like II"/>
    <property type="match status" value="1"/>
</dbReference>
<protein>
    <submittedName>
        <fullName evidence="3">Amino acid ABC transporter substrate-binding protein, PAAT family (TC 3.A.1.3.-)</fullName>
    </submittedName>
</protein>
<reference evidence="3 4" key="1">
    <citation type="submission" date="2019-07" db="EMBL/GenBank/DDBJ databases">
        <title>Genomic Encyclopedia of Archaeal and Bacterial Type Strains, Phase II (KMG-II): from individual species to whole genera.</title>
        <authorList>
            <person name="Goeker M."/>
        </authorList>
    </citation>
    <scope>NUCLEOTIDE SEQUENCE [LARGE SCALE GENOMIC DNA]</scope>
    <source>
        <strain evidence="3 4">ATCC BAA-252</strain>
    </source>
</reference>
<comment type="caution">
    <text evidence="3">The sequence shown here is derived from an EMBL/GenBank/DDBJ whole genome shotgun (WGS) entry which is preliminary data.</text>
</comment>
<feature type="signal peptide" evidence="1">
    <location>
        <begin position="1"/>
        <end position="22"/>
    </location>
</feature>
<evidence type="ECO:0000313" key="4">
    <source>
        <dbReference type="Proteomes" id="UP000320593"/>
    </source>
</evidence>
<dbReference type="SMART" id="SM00062">
    <property type="entry name" value="PBPb"/>
    <property type="match status" value="1"/>
</dbReference>